<accession>H2EED4</accession>
<proteinExistence type="predicted"/>
<reference evidence="1" key="1">
    <citation type="submission" date="2011-10" db="EMBL/GenBank/DDBJ databases">
        <title>Provirophages and transpovirons: unique mobilome of giant viruses.</title>
        <authorList>
            <person name="Desnues C."/>
            <person name="LaScola B."/>
            <person name="Yutin N."/>
            <person name="Fournous G."/>
            <person name="Koonin E."/>
            <person name="Raoult D."/>
        </authorList>
    </citation>
    <scope>NUCLEOTIDE SEQUENCE</scope>
    <source>
        <strain evidence="1">Mv13-mv</strain>
    </source>
</reference>
<dbReference type="EMBL" id="JN885998">
    <property type="protein sequence ID" value="AEX62757.1"/>
    <property type="molecule type" value="Genomic_DNA"/>
</dbReference>
<sequence>MTNINLHKIFRHLANDENFLSTIIEVNQFKFTNKKTKKINLI</sequence>
<protein>
    <submittedName>
        <fullName evidence="1">Uncharacterized protein</fullName>
    </submittedName>
</protein>
<evidence type="ECO:0000313" key="1">
    <source>
        <dbReference type="EMBL" id="AEX62757.1"/>
    </source>
</evidence>
<gene>
    <name evidence="1" type="ORF">mv_R552</name>
</gene>
<name>H2EED4_9VIRU</name>
<organism evidence="1">
    <name type="scientific">Moumouvirus sp. 'Monve'</name>
    <dbReference type="NCBI Taxonomy" id="1128131"/>
    <lineage>
        <taxon>Viruses</taxon>
        <taxon>Varidnaviria</taxon>
        <taxon>Bamfordvirae</taxon>
        <taxon>Nucleocytoviricota</taxon>
        <taxon>Megaviricetes</taxon>
        <taxon>Imitervirales</taxon>
        <taxon>Mimiviridae</taxon>
        <taxon>Megamimivirinae</taxon>
        <taxon>Moumouvirus</taxon>
    </lineage>
</organism>